<dbReference type="Proteomes" id="UP000553632">
    <property type="component" value="Unassembled WGS sequence"/>
</dbReference>
<sequence length="88" mass="9052">LAALAAVQSTVALVQAEQTASSNSGRDGSPVDDDVLVTAQPYRCAAATMPSVSISSSRARAAPSTVAFQWGTRARGSVGPPELYHHRA</sequence>
<gene>
    <name evidence="1" type="ORF">FOZ63_023811</name>
</gene>
<evidence type="ECO:0000313" key="1">
    <source>
        <dbReference type="EMBL" id="KAF4747253.1"/>
    </source>
</evidence>
<comment type="caution">
    <text evidence="1">The sequence shown here is derived from an EMBL/GenBank/DDBJ whole genome shotgun (WGS) entry which is preliminary data.</text>
</comment>
<protein>
    <submittedName>
        <fullName evidence="1">Uncharacterized protein</fullName>
    </submittedName>
</protein>
<keyword evidence="2" id="KW-1185">Reference proteome</keyword>
<reference evidence="1 2" key="1">
    <citation type="submission" date="2020-04" db="EMBL/GenBank/DDBJ databases">
        <title>Perkinsus olseni comparative genomics.</title>
        <authorList>
            <person name="Bogema D.R."/>
        </authorList>
    </citation>
    <scope>NUCLEOTIDE SEQUENCE [LARGE SCALE GENOMIC DNA]</scope>
    <source>
        <strain evidence="1 2">ATCC PRA-207</strain>
    </source>
</reference>
<feature type="non-terminal residue" evidence="1">
    <location>
        <position position="1"/>
    </location>
</feature>
<organism evidence="1 2">
    <name type="scientific">Perkinsus olseni</name>
    <name type="common">Perkinsus atlanticus</name>
    <dbReference type="NCBI Taxonomy" id="32597"/>
    <lineage>
        <taxon>Eukaryota</taxon>
        <taxon>Sar</taxon>
        <taxon>Alveolata</taxon>
        <taxon>Perkinsozoa</taxon>
        <taxon>Perkinsea</taxon>
        <taxon>Perkinsida</taxon>
        <taxon>Perkinsidae</taxon>
        <taxon>Perkinsus</taxon>
    </lineage>
</organism>
<proteinExistence type="predicted"/>
<name>A0A7J6TPW1_PEROL</name>
<accession>A0A7J6TPW1</accession>
<dbReference type="AlphaFoldDB" id="A0A7J6TPW1"/>
<evidence type="ECO:0000313" key="2">
    <source>
        <dbReference type="Proteomes" id="UP000553632"/>
    </source>
</evidence>
<dbReference type="EMBL" id="JABANO010009212">
    <property type="protein sequence ID" value="KAF4747253.1"/>
    <property type="molecule type" value="Genomic_DNA"/>
</dbReference>